<gene>
    <name evidence="11" type="ORF">I5Q09_18305</name>
</gene>
<dbReference type="EC" id="2.7.13.3" evidence="2"/>
<keyword evidence="4" id="KW-0808">Transferase</keyword>
<sequence length="1222" mass="136654">MLMPPNTTQLYMTNAHQDPEQPPAALQDALERYGLLAHPRLPELADIARRAQETYSVSQVVIHLCDAEGLWLAAEQGGCPAAEAYAPWEEALTATDILEFSEPRSDLSFTPPSALNASTGSSYYAGVALKTAAGVPVGVLSLMDTVPRRLDATQRLLLHELARSTVAQLEIHGLTVERNRARQAEEQQYAEHAVSLREQILDSAVDYAIFCMDLEGHITTWNEGARRTLGWTEAEVLGKPAAIIFTPEDRAANIPEKERDTALEQGRSMDERWHVLKSGQRFWASGELMPLRNTSGQVDGFIKILRDRTEQRLAAQELRASRDSYRLLLDSISEGFYSIDQHGVVTLCNVAFVRLFGAESEKDIVGWRLEELIDPAHEAARRAMADYPIYRTAREGTAEYVAEGAFYLRDGSCIPVEYRAQAIFQDGKPQGAICTIVDNSEQVRAYEGWRRAMMIVEQSDDFIGIAAPDGQAYFVNKAGRRMVGLASEEAVRQSHVLDYFLPEDRLFAESTILPTVLNEGKWVGEFRFRDHRTGAGIPVHYSVFATRDERGEVMGIAAIARDLSEQRRTLRRLEVSETRLRQMTDLSPAIVWFGNPDGSLSYLNSYWYDYTGQTPEEAMPMGWAQVIHPEDTQRLLDVWLDARSRGVFYQLEARLRRKDGAYRWFDIRAEVLRDEAGNVTGWMGNNSDIHDRKEAEEASRRLMETLEQRVAERTADLDRMWRLTTDVMLVARFDGVVMAANPAWKHLLGWQEDELLGKVLLDFVHPDDVESTLAEVGKLSLGHTTLRFENRYRHKDGSYRWLSWTAVPDARYIHAVGRDIESEKVAAAELAQAQEQLRQSQKMEAVGQLTGGIAHDFNNLLTGIIGSLDLIRMRIQQGKLADLDRFASTAMSSASRAAALTHRLLAFSRRQPLVPKVVNANDLITGMDDLLHRTMGESVQLEIVKTGALWLTLCDPHQLENAILNLAINARAAMPDGGRLTIETSNTHLDEAYASRDRDIKPGQYICISVTDTGTGMTPDVIAKAFDPFFTTKPLGEGTGLGLSMIYGFARQSEGAAKIYSEVGRGTTIKLYLPRYYGERREEPQIRQPVSLSRQSEASEVVLVVEDEHAVRSLVVEVLSELGYWVLEAVDGPSGLEILKSDLRIDLLVTDVGLPGINGRQMADAARVTRPDLKVLFMTGYAENAVIANGFLEPNMAMITKPFPIEMLAARVQDMVHRSKGE</sequence>
<keyword evidence="3 6" id="KW-0597">Phosphoprotein</keyword>
<feature type="domain" description="PAS" evidence="9">
    <location>
        <begin position="576"/>
        <end position="646"/>
    </location>
</feature>
<dbReference type="Pfam" id="PF08448">
    <property type="entry name" value="PAS_4"/>
    <property type="match status" value="1"/>
</dbReference>
<evidence type="ECO:0000259" key="7">
    <source>
        <dbReference type="PROSITE" id="PS50109"/>
    </source>
</evidence>
<dbReference type="Proteomes" id="UP000638986">
    <property type="component" value="Unassembled WGS sequence"/>
</dbReference>
<dbReference type="Gene3D" id="3.30.450.20">
    <property type="entry name" value="PAS domain"/>
    <property type="match status" value="5"/>
</dbReference>
<reference evidence="11 12" key="1">
    <citation type="submission" date="2020-11" db="EMBL/GenBank/DDBJ databases">
        <title>Enhanced detection system for hospital associated transmission using whole genome sequencing surveillance.</title>
        <authorList>
            <person name="Harrison L.H."/>
            <person name="Van Tyne D."/>
            <person name="Marsh J.W."/>
            <person name="Griffith M.P."/>
            <person name="Snyder D.J."/>
            <person name="Cooper V.S."/>
            <person name="Mustapha M."/>
        </authorList>
    </citation>
    <scope>NUCLEOTIDE SEQUENCE [LARGE SCALE GENOMIC DNA]</scope>
    <source>
        <strain evidence="11 12">PSB00013</strain>
    </source>
</reference>
<dbReference type="PRINTS" id="PR00344">
    <property type="entry name" value="BCTRLSENSOR"/>
</dbReference>
<dbReference type="InterPro" id="IPR003594">
    <property type="entry name" value="HATPase_dom"/>
</dbReference>
<dbReference type="Gene3D" id="3.40.50.2300">
    <property type="match status" value="1"/>
</dbReference>
<dbReference type="InterPro" id="IPR003661">
    <property type="entry name" value="HisK_dim/P_dom"/>
</dbReference>
<dbReference type="InterPro" id="IPR052162">
    <property type="entry name" value="Sensor_kinase/Photoreceptor"/>
</dbReference>
<dbReference type="EMBL" id="JADTXM010000013">
    <property type="protein sequence ID" value="MBH3440640.1"/>
    <property type="molecule type" value="Genomic_DNA"/>
</dbReference>
<evidence type="ECO:0000313" key="11">
    <source>
        <dbReference type="EMBL" id="MBH3440640.1"/>
    </source>
</evidence>
<accession>A0ABS0MV84</accession>
<feature type="domain" description="PAC" evidence="10">
    <location>
        <begin position="522"/>
        <end position="575"/>
    </location>
</feature>
<dbReference type="PROSITE" id="PS50112">
    <property type="entry name" value="PAS"/>
    <property type="match status" value="5"/>
</dbReference>
<dbReference type="PANTHER" id="PTHR43304:SF1">
    <property type="entry name" value="PAC DOMAIN-CONTAINING PROTEIN"/>
    <property type="match status" value="1"/>
</dbReference>
<dbReference type="Gene3D" id="1.10.287.130">
    <property type="match status" value="1"/>
</dbReference>
<feature type="domain" description="PAS" evidence="9">
    <location>
        <begin position="321"/>
        <end position="396"/>
    </location>
</feature>
<evidence type="ECO:0000313" key="12">
    <source>
        <dbReference type="Proteomes" id="UP000638986"/>
    </source>
</evidence>
<dbReference type="InterPro" id="IPR001610">
    <property type="entry name" value="PAC"/>
</dbReference>
<dbReference type="Pfam" id="PF00072">
    <property type="entry name" value="Response_reg"/>
    <property type="match status" value="1"/>
</dbReference>
<dbReference type="SMART" id="SM00086">
    <property type="entry name" value="PAC"/>
    <property type="match status" value="5"/>
</dbReference>
<evidence type="ECO:0000259" key="10">
    <source>
        <dbReference type="PROSITE" id="PS50113"/>
    </source>
</evidence>
<dbReference type="InterPro" id="IPR036097">
    <property type="entry name" value="HisK_dim/P_sf"/>
</dbReference>
<evidence type="ECO:0000256" key="3">
    <source>
        <dbReference type="ARBA" id="ARBA00022553"/>
    </source>
</evidence>
<protein>
    <recommendedName>
        <fullName evidence="2">histidine kinase</fullName>
        <ecNumber evidence="2">2.7.13.3</ecNumber>
    </recommendedName>
</protein>
<feature type="domain" description="PAS" evidence="9">
    <location>
        <begin position="193"/>
        <end position="266"/>
    </location>
</feature>
<keyword evidence="5" id="KW-0418">Kinase</keyword>
<dbReference type="PANTHER" id="PTHR43304">
    <property type="entry name" value="PHYTOCHROME-LIKE PROTEIN CPH1"/>
    <property type="match status" value="1"/>
</dbReference>
<dbReference type="SUPFAM" id="SSF55781">
    <property type="entry name" value="GAF domain-like"/>
    <property type="match status" value="1"/>
</dbReference>
<dbReference type="Pfam" id="PF08447">
    <property type="entry name" value="PAS_3"/>
    <property type="match status" value="2"/>
</dbReference>
<dbReference type="CDD" id="cd00082">
    <property type="entry name" value="HisKA"/>
    <property type="match status" value="1"/>
</dbReference>
<dbReference type="InterPro" id="IPR000700">
    <property type="entry name" value="PAS-assoc_C"/>
</dbReference>
<dbReference type="PROSITE" id="PS50109">
    <property type="entry name" value="HIS_KIN"/>
    <property type="match status" value="1"/>
</dbReference>
<feature type="modified residue" description="4-aspartylphosphate" evidence="6">
    <location>
        <position position="1151"/>
    </location>
</feature>
<dbReference type="InterPro" id="IPR004358">
    <property type="entry name" value="Sig_transdc_His_kin-like_C"/>
</dbReference>
<feature type="domain" description="PAS" evidence="9">
    <location>
        <begin position="713"/>
        <end position="770"/>
    </location>
</feature>
<dbReference type="SUPFAM" id="SSF52172">
    <property type="entry name" value="CheY-like"/>
    <property type="match status" value="1"/>
</dbReference>
<evidence type="ECO:0000256" key="4">
    <source>
        <dbReference type="ARBA" id="ARBA00022679"/>
    </source>
</evidence>
<feature type="domain" description="Response regulatory" evidence="8">
    <location>
        <begin position="1101"/>
        <end position="1216"/>
    </location>
</feature>
<dbReference type="SMART" id="SM00448">
    <property type="entry name" value="REC"/>
    <property type="match status" value="1"/>
</dbReference>
<dbReference type="InterPro" id="IPR036890">
    <property type="entry name" value="HATPase_C_sf"/>
</dbReference>
<evidence type="ECO:0000256" key="6">
    <source>
        <dbReference type="PROSITE-ProRule" id="PRU00169"/>
    </source>
</evidence>
<dbReference type="Pfam" id="PF02518">
    <property type="entry name" value="HATPase_c"/>
    <property type="match status" value="1"/>
</dbReference>
<dbReference type="SMART" id="SM00387">
    <property type="entry name" value="HATPase_c"/>
    <property type="match status" value="1"/>
</dbReference>
<evidence type="ECO:0000259" key="9">
    <source>
        <dbReference type="PROSITE" id="PS50112"/>
    </source>
</evidence>
<dbReference type="SMART" id="SM00388">
    <property type="entry name" value="HisKA"/>
    <property type="match status" value="1"/>
</dbReference>
<organism evidence="11 12">
    <name type="scientific">Pseudomonas luteola</name>
    <dbReference type="NCBI Taxonomy" id="47886"/>
    <lineage>
        <taxon>Bacteria</taxon>
        <taxon>Pseudomonadati</taxon>
        <taxon>Pseudomonadota</taxon>
        <taxon>Gammaproteobacteria</taxon>
        <taxon>Pseudomonadales</taxon>
        <taxon>Pseudomonadaceae</taxon>
        <taxon>Pseudomonas</taxon>
    </lineage>
</organism>
<dbReference type="CDD" id="cd18161">
    <property type="entry name" value="REC_hyHK_blue-like"/>
    <property type="match status" value="1"/>
</dbReference>
<dbReference type="InterPro" id="IPR013655">
    <property type="entry name" value="PAS_fold_3"/>
</dbReference>
<evidence type="ECO:0000256" key="2">
    <source>
        <dbReference type="ARBA" id="ARBA00012438"/>
    </source>
</evidence>
<dbReference type="NCBIfam" id="TIGR00229">
    <property type="entry name" value="sensory_box"/>
    <property type="match status" value="5"/>
</dbReference>
<comment type="caution">
    <text evidence="11">The sequence shown here is derived from an EMBL/GenBank/DDBJ whole genome shotgun (WGS) entry which is preliminary data.</text>
</comment>
<evidence type="ECO:0000256" key="1">
    <source>
        <dbReference type="ARBA" id="ARBA00000085"/>
    </source>
</evidence>
<feature type="domain" description="Histidine kinase" evidence="7">
    <location>
        <begin position="852"/>
        <end position="1077"/>
    </location>
</feature>
<dbReference type="InterPro" id="IPR001789">
    <property type="entry name" value="Sig_transdc_resp-reg_receiver"/>
</dbReference>
<dbReference type="PROSITE" id="PS50110">
    <property type="entry name" value="RESPONSE_REGULATORY"/>
    <property type="match status" value="1"/>
</dbReference>
<dbReference type="SUPFAM" id="SSF55785">
    <property type="entry name" value="PYP-like sensor domain (PAS domain)"/>
    <property type="match status" value="5"/>
</dbReference>
<dbReference type="InterPro" id="IPR011006">
    <property type="entry name" value="CheY-like_superfamily"/>
</dbReference>
<dbReference type="Pfam" id="PF00512">
    <property type="entry name" value="HisKA"/>
    <property type="match status" value="1"/>
</dbReference>
<dbReference type="CDD" id="cd00130">
    <property type="entry name" value="PAS"/>
    <property type="match status" value="5"/>
</dbReference>
<dbReference type="SUPFAM" id="SSF55874">
    <property type="entry name" value="ATPase domain of HSP90 chaperone/DNA topoisomerase II/histidine kinase"/>
    <property type="match status" value="1"/>
</dbReference>
<proteinExistence type="predicted"/>
<dbReference type="InterPro" id="IPR000014">
    <property type="entry name" value="PAS"/>
</dbReference>
<dbReference type="InterPro" id="IPR035965">
    <property type="entry name" value="PAS-like_dom_sf"/>
</dbReference>
<comment type="catalytic activity">
    <reaction evidence="1">
        <text>ATP + protein L-histidine = ADP + protein N-phospho-L-histidine.</text>
        <dbReference type="EC" id="2.7.13.3"/>
    </reaction>
</comment>
<dbReference type="SUPFAM" id="SSF47384">
    <property type="entry name" value="Homodimeric domain of signal transducing histidine kinase"/>
    <property type="match status" value="1"/>
</dbReference>
<dbReference type="SMART" id="SM00091">
    <property type="entry name" value="PAS"/>
    <property type="match status" value="5"/>
</dbReference>
<evidence type="ECO:0000256" key="5">
    <source>
        <dbReference type="ARBA" id="ARBA00022777"/>
    </source>
</evidence>
<evidence type="ECO:0000259" key="8">
    <source>
        <dbReference type="PROSITE" id="PS50110"/>
    </source>
</evidence>
<dbReference type="InterPro" id="IPR005467">
    <property type="entry name" value="His_kinase_dom"/>
</dbReference>
<dbReference type="InterPro" id="IPR013656">
    <property type="entry name" value="PAS_4"/>
</dbReference>
<feature type="domain" description="PAC" evidence="10">
    <location>
        <begin position="649"/>
        <end position="701"/>
    </location>
</feature>
<dbReference type="Pfam" id="PF13426">
    <property type="entry name" value="PAS_9"/>
    <property type="match status" value="2"/>
</dbReference>
<dbReference type="PROSITE" id="PS50113">
    <property type="entry name" value="PAC"/>
    <property type="match status" value="3"/>
</dbReference>
<dbReference type="CDD" id="cd16919">
    <property type="entry name" value="HATPase_CckA-like"/>
    <property type="match status" value="1"/>
</dbReference>
<name>A0ABS0MV84_PSELU</name>
<feature type="domain" description="PAS" evidence="9">
    <location>
        <begin position="455"/>
        <end position="520"/>
    </location>
</feature>
<dbReference type="Gene3D" id="3.30.565.10">
    <property type="entry name" value="Histidine kinase-like ATPase, C-terminal domain"/>
    <property type="match status" value="1"/>
</dbReference>
<feature type="domain" description="PAC" evidence="10">
    <location>
        <begin position="267"/>
        <end position="320"/>
    </location>
</feature>